<dbReference type="InterPro" id="IPR022837">
    <property type="entry name" value="MsrQ-like"/>
</dbReference>
<keyword evidence="2 7" id="KW-0813">Transport</keyword>
<dbReference type="GO" id="GO:0009055">
    <property type="term" value="F:electron transfer activity"/>
    <property type="evidence" value="ECO:0007669"/>
    <property type="project" value="UniProtKB-UniRule"/>
</dbReference>
<accession>A0A8J7MVC8</accession>
<dbReference type="NCBIfam" id="NF003833">
    <property type="entry name" value="PRK05419.1-5"/>
    <property type="match status" value="1"/>
</dbReference>
<proteinExistence type="inferred from homology"/>
<feature type="transmembrane region" description="Helical" evidence="7">
    <location>
        <begin position="12"/>
        <end position="31"/>
    </location>
</feature>
<dbReference type="HAMAP" id="MF_01207">
    <property type="entry name" value="MsrQ"/>
    <property type="match status" value="1"/>
</dbReference>
<evidence type="ECO:0000256" key="1">
    <source>
        <dbReference type="ARBA" id="ARBA00004141"/>
    </source>
</evidence>
<dbReference type="RefSeq" id="WP_202661730.1">
    <property type="nucleotide sequence ID" value="NZ_JAESVP010000006.1"/>
</dbReference>
<dbReference type="Proteomes" id="UP000619033">
    <property type="component" value="Unassembled WGS sequence"/>
</dbReference>
<evidence type="ECO:0000256" key="2">
    <source>
        <dbReference type="ARBA" id="ARBA00022448"/>
    </source>
</evidence>
<comment type="subcellular location">
    <subcellularLocation>
        <location evidence="7">Cell membrane</location>
        <topology evidence="7">Multi-pass membrane protein</topology>
    </subcellularLocation>
    <subcellularLocation>
        <location evidence="1">Membrane</location>
        <topology evidence="1">Multi-pass membrane protein</topology>
    </subcellularLocation>
</comment>
<dbReference type="GO" id="GO:0016679">
    <property type="term" value="F:oxidoreductase activity, acting on diphenols and related substances as donors"/>
    <property type="evidence" value="ECO:0007669"/>
    <property type="project" value="TreeGrafter"/>
</dbReference>
<feature type="transmembrane region" description="Helical" evidence="7">
    <location>
        <begin position="115"/>
        <end position="131"/>
    </location>
</feature>
<dbReference type="GO" id="GO:0046872">
    <property type="term" value="F:metal ion binding"/>
    <property type="evidence" value="ECO:0007669"/>
    <property type="project" value="UniProtKB-KW"/>
</dbReference>
<feature type="domain" description="Ferric oxidoreductase" evidence="8">
    <location>
        <begin position="49"/>
        <end position="160"/>
    </location>
</feature>
<keyword evidence="5 7" id="KW-0408">Iron</keyword>
<comment type="function">
    <text evidence="7">Part of the MsrPQ system that repairs oxidized periplasmic proteins containing methionine sulfoxide residues (Met-O), using respiratory chain electrons. Thus protects these proteins from oxidative-stress damage caused by reactive species of oxygen and chlorine generated by the host defense mechanisms. MsrPQ is essential for the maintenance of envelope integrity under bleach stress, rescuing a wide series of structurally unrelated periplasmic proteins from methionine oxidation. MsrQ provides electrons for reduction to the reductase catalytic subunit MsrP, using the quinone pool of the respiratory chain.</text>
</comment>
<keyword evidence="3 7" id="KW-0812">Transmembrane</keyword>
<dbReference type="GO" id="GO:0020037">
    <property type="term" value="F:heme binding"/>
    <property type="evidence" value="ECO:0007669"/>
    <property type="project" value="UniProtKB-UniRule"/>
</dbReference>
<keyword evidence="4 7" id="KW-1133">Transmembrane helix</keyword>
<keyword evidence="7" id="KW-0288">FMN</keyword>
<comment type="cofactor">
    <cofactor evidence="7">
        <name>FMN</name>
        <dbReference type="ChEBI" id="CHEBI:58210"/>
    </cofactor>
    <text evidence="7">Binds 1 FMN per subunit.</text>
</comment>
<dbReference type="PANTHER" id="PTHR36964:SF1">
    <property type="entry name" value="PROTEIN-METHIONINE-SULFOXIDE REDUCTASE HEME-BINDING SUBUNIT MSRQ"/>
    <property type="match status" value="1"/>
</dbReference>
<name>A0A8J7MVC8_9RHOB</name>
<comment type="caution">
    <text evidence="9">The sequence shown here is derived from an EMBL/GenBank/DDBJ whole genome shotgun (WGS) entry which is preliminary data.</text>
</comment>
<keyword evidence="6 7" id="KW-0472">Membrane</keyword>
<dbReference type="GO" id="GO:0010181">
    <property type="term" value="F:FMN binding"/>
    <property type="evidence" value="ECO:0007669"/>
    <property type="project" value="UniProtKB-UniRule"/>
</dbReference>
<dbReference type="EMBL" id="JAESVP010000006">
    <property type="protein sequence ID" value="MBL4929198.1"/>
    <property type="molecule type" value="Genomic_DNA"/>
</dbReference>
<sequence>MEQINSYLRRLPTWVVYLGGAIPAALLLYGAFFGGLGPDPVKGLERPLGEWGLRFLIASLAVTPLLRVGLRLLKFRRALGLLGFFYILAHFMVWIGLDMGLLWTQIAQDLVKRPYIIVGFAGFLMLLPLAITSNDGVIRRMGGRAWRRLHKLAYPAILAGAVHFLMIGKVYTTEALIYLGLVGVLLVVRLIPQRKRQLQTA</sequence>
<evidence type="ECO:0000313" key="10">
    <source>
        <dbReference type="Proteomes" id="UP000619033"/>
    </source>
</evidence>
<keyword evidence="10" id="KW-1185">Reference proteome</keyword>
<comment type="subunit">
    <text evidence="7">Heterodimer of a catalytic subunit (MsrP) and a heme-binding subunit (MsrQ).</text>
</comment>
<evidence type="ECO:0000259" key="8">
    <source>
        <dbReference type="Pfam" id="PF01794"/>
    </source>
</evidence>
<dbReference type="PANTHER" id="PTHR36964">
    <property type="entry name" value="PROTEIN-METHIONINE-SULFOXIDE REDUCTASE HEME-BINDING SUBUNIT MSRQ"/>
    <property type="match status" value="1"/>
</dbReference>
<feature type="transmembrane region" description="Helical" evidence="7">
    <location>
        <begin position="175"/>
        <end position="192"/>
    </location>
</feature>
<evidence type="ECO:0000256" key="4">
    <source>
        <dbReference type="ARBA" id="ARBA00022989"/>
    </source>
</evidence>
<evidence type="ECO:0000256" key="5">
    <source>
        <dbReference type="ARBA" id="ARBA00023004"/>
    </source>
</evidence>
<evidence type="ECO:0000256" key="7">
    <source>
        <dbReference type="HAMAP-Rule" id="MF_01207"/>
    </source>
</evidence>
<keyword evidence="7" id="KW-0349">Heme</keyword>
<gene>
    <name evidence="7 9" type="primary">msrQ</name>
    <name evidence="9" type="ORF">JI744_13870</name>
</gene>
<protein>
    <recommendedName>
        <fullName evidence="7">Protein-methionine-sulfoxide reductase heme-binding subunit MsrQ</fullName>
    </recommendedName>
    <alternativeName>
        <fullName evidence="7">Flavocytochrome MsrQ</fullName>
    </alternativeName>
</protein>
<evidence type="ECO:0000256" key="3">
    <source>
        <dbReference type="ARBA" id="ARBA00022692"/>
    </source>
</evidence>
<comment type="similarity">
    <text evidence="7">Belongs to the MsrQ family.</text>
</comment>
<comment type="cofactor">
    <cofactor evidence="7">
        <name>heme b</name>
        <dbReference type="ChEBI" id="CHEBI:60344"/>
    </cofactor>
    <text evidence="7">Binds 1 heme b (iron(II)-protoporphyrin IX) group per subunit.</text>
</comment>
<keyword evidence="7" id="KW-0479">Metal-binding</keyword>
<organism evidence="9 10">
    <name type="scientific">Fuscibacter oryzae</name>
    <dbReference type="NCBI Taxonomy" id="2803939"/>
    <lineage>
        <taxon>Bacteria</taxon>
        <taxon>Pseudomonadati</taxon>
        <taxon>Pseudomonadota</taxon>
        <taxon>Alphaproteobacteria</taxon>
        <taxon>Rhodobacterales</taxon>
        <taxon>Paracoccaceae</taxon>
        <taxon>Fuscibacter</taxon>
    </lineage>
</organism>
<feature type="transmembrane region" description="Helical" evidence="7">
    <location>
        <begin position="152"/>
        <end position="169"/>
    </location>
</feature>
<feature type="transmembrane region" description="Helical" evidence="7">
    <location>
        <begin position="82"/>
        <end position="103"/>
    </location>
</feature>
<keyword evidence="7" id="KW-0285">Flavoprotein</keyword>
<dbReference type="Pfam" id="PF01794">
    <property type="entry name" value="Ferric_reduct"/>
    <property type="match status" value="1"/>
</dbReference>
<reference evidence="9" key="1">
    <citation type="submission" date="2021-01" db="EMBL/GenBank/DDBJ databases">
        <title>Genome seq and assembly of Tabrizicola sp. KVB23.</title>
        <authorList>
            <person name="Chhetri G."/>
        </authorList>
    </citation>
    <scope>NUCLEOTIDE SEQUENCE</scope>
    <source>
        <strain evidence="9">KVB23</strain>
    </source>
</reference>
<dbReference type="GO" id="GO:0030091">
    <property type="term" value="P:protein repair"/>
    <property type="evidence" value="ECO:0007669"/>
    <property type="project" value="UniProtKB-UniRule"/>
</dbReference>
<dbReference type="InterPro" id="IPR013130">
    <property type="entry name" value="Fe3_Rdtase_TM_dom"/>
</dbReference>
<dbReference type="GO" id="GO:0005886">
    <property type="term" value="C:plasma membrane"/>
    <property type="evidence" value="ECO:0007669"/>
    <property type="project" value="UniProtKB-SubCell"/>
</dbReference>
<dbReference type="AlphaFoldDB" id="A0A8J7MVC8"/>
<feature type="transmembrane region" description="Helical" evidence="7">
    <location>
        <begin position="51"/>
        <end position="70"/>
    </location>
</feature>
<keyword evidence="7" id="KW-1003">Cell membrane</keyword>
<keyword evidence="7" id="KW-0249">Electron transport</keyword>
<evidence type="ECO:0000313" key="9">
    <source>
        <dbReference type="EMBL" id="MBL4929198.1"/>
    </source>
</evidence>
<evidence type="ECO:0000256" key="6">
    <source>
        <dbReference type="ARBA" id="ARBA00023136"/>
    </source>
</evidence>